<dbReference type="PROSITE" id="PS51352">
    <property type="entry name" value="THIOREDOXIN_2"/>
    <property type="match status" value="1"/>
</dbReference>
<dbReference type="Pfam" id="PF23598">
    <property type="entry name" value="LRR_14"/>
    <property type="match status" value="1"/>
</dbReference>
<dbReference type="InterPro" id="IPR002182">
    <property type="entry name" value="NB-ARC"/>
</dbReference>
<dbReference type="Gene3D" id="3.80.10.10">
    <property type="entry name" value="Ribonuclease Inhibitor"/>
    <property type="match status" value="1"/>
</dbReference>
<keyword evidence="2" id="KW-0611">Plant defense</keyword>
<dbReference type="SUPFAM" id="SSF52540">
    <property type="entry name" value="P-loop containing nucleoside triphosphate hydrolases"/>
    <property type="match status" value="1"/>
</dbReference>
<proteinExistence type="predicted"/>
<sequence>MDRVIMGDPDPLPMVSSTTGAIISLLHKLTALEAQHPTLGSLRKNLESLLNGDVLKLARRRRARGDALISEWMLQVRGLIYDMEDWIDGCLTRPPSKPVADFWCSDVAVQVEEFQADIQDAQDRCRRYHLLSRDPTPDADADADAEPSKDNTIDGGAKLLYGEAPCLVAIDEPKRVIVEHMMDDKQDRRKVVSIFGTRGIGKTALATEAYRELLLHGKFDCGAFVYLGRNPSAKAIIMSVLDQVEPNWSYVVDSQGGNSNFCVTRPWEEQEVIAKLWAVLQRRSYFVVLDDVRSIWTWKVISSAMPNNEKPAIGRILITTCSKDVAESCLIHPGDYVHKMESLGKDDSKTLFDRKISVPGKYLPLEISQEMLQLQERCGGIPLAITVTAGLLFCKSACSPQKSQMIDQYHSKAQPMREILEISYIDLLLPVKSCFLYLSAFPENNIIKKDCLIRRWIAEGFIPKRDNESLWETAERYFEELIARRLVQPAFDDDDDQPIGCTVHGAVLDYMVSLSAQENFITVGAELKSRLLPCDRARRFCLVSSDENSSCIDDELSRSHLSRVRSLAFCGDATRMPDVSAFILVRVLDLEGTKGLEERQLESIGCLSLLRYLGLRGTEVTSLPQELMALKHLSFLDLRGTTVKRVAEWTKLVTLLADNLVIPREIEGMPNLEEVSKVLQGHDGSLPHEVAGFVNKWRQLRVLGVKFGRLNHHHETDRQGVKHFLEEVVKSNLQFILLDNYLHQLLDVLVDSWAHKRPYHLRKFELRIGGCLQQVPKNIASVIALTHLHIRVSQVEEEGVRALGSLPNLVLLKLHSETSSRLTMSSNDGFPCLMVFWYVGNWMGLQFQERAMPQLRRLVLHPNVEEAIPDFHFSIQHLLYLVQNDTLAASGVEAYIREQVYKNPNHPALELSRREQRSREHGAEQPVIAIRSVEDWMRWIDQDKLVVVHFTMEGCLASHMMDPVFAQLATRKLPNVVFFTVDIDEVRSIADQFDVSGSPTFMFLKGGEIKATVKGAKEEKLIYVLEREVAKMSSLMD</sequence>
<dbReference type="InterPro" id="IPR036388">
    <property type="entry name" value="WH-like_DNA-bd_sf"/>
</dbReference>
<dbReference type="FunFam" id="1.10.10.10:FF:000322">
    <property type="entry name" value="Probable disease resistance protein At1g63360"/>
    <property type="match status" value="1"/>
</dbReference>
<evidence type="ECO:0000313" key="6">
    <source>
        <dbReference type="Proteomes" id="UP000026961"/>
    </source>
</evidence>
<name>A0A0E0AJ62_9ORYZ</name>
<dbReference type="Pfam" id="PF00085">
    <property type="entry name" value="Thioredoxin"/>
    <property type="match status" value="1"/>
</dbReference>
<dbReference type="InterPro" id="IPR013766">
    <property type="entry name" value="Thioredoxin_domain"/>
</dbReference>
<dbReference type="STRING" id="40148.A0A0E0AJ62"/>
<protein>
    <recommendedName>
        <fullName evidence="4">Thioredoxin domain-containing protein</fullName>
    </recommendedName>
</protein>
<dbReference type="PRINTS" id="PR00364">
    <property type="entry name" value="DISEASERSIST"/>
</dbReference>
<feature type="domain" description="Thioredoxin" evidence="4">
    <location>
        <begin position="900"/>
        <end position="1030"/>
    </location>
</feature>
<dbReference type="eggNOG" id="KOG0907">
    <property type="taxonomic scope" value="Eukaryota"/>
</dbReference>
<dbReference type="GO" id="GO:0042742">
    <property type="term" value="P:defense response to bacterium"/>
    <property type="evidence" value="ECO:0007669"/>
    <property type="project" value="UniProtKB-ARBA"/>
</dbReference>
<dbReference type="Gene3D" id="3.40.30.10">
    <property type="entry name" value="Glutaredoxin"/>
    <property type="match status" value="1"/>
</dbReference>
<dbReference type="PANTHER" id="PTHR23155">
    <property type="entry name" value="DISEASE RESISTANCE PROTEIN RP"/>
    <property type="match status" value="1"/>
</dbReference>
<dbReference type="Gene3D" id="1.10.10.10">
    <property type="entry name" value="Winged helix-like DNA-binding domain superfamily/Winged helix DNA-binding domain"/>
    <property type="match status" value="1"/>
</dbReference>
<dbReference type="Gene3D" id="1.20.5.4130">
    <property type="match status" value="1"/>
</dbReference>
<accession>A0A0E0AJ62</accession>
<reference evidence="5" key="1">
    <citation type="submission" date="2015-04" db="UniProtKB">
        <authorList>
            <consortium name="EnsemblPlants"/>
        </authorList>
    </citation>
    <scope>IDENTIFICATION</scope>
</reference>
<dbReference type="Gene3D" id="3.40.50.300">
    <property type="entry name" value="P-loop containing nucleotide triphosphate hydrolases"/>
    <property type="match status" value="1"/>
</dbReference>
<evidence type="ECO:0000256" key="2">
    <source>
        <dbReference type="ARBA" id="ARBA00022821"/>
    </source>
</evidence>
<dbReference type="InterPro" id="IPR044974">
    <property type="entry name" value="Disease_R_plants"/>
</dbReference>
<dbReference type="SUPFAM" id="SSF52833">
    <property type="entry name" value="Thioredoxin-like"/>
    <property type="match status" value="1"/>
</dbReference>
<evidence type="ECO:0000259" key="4">
    <source>
        <dbReference type="PROSITE" id="PS51352"/>
    </source>
</evidence>
<feature type="region of interest" description="Disordered" evidence="3">
    <location>
        <begin position="132"/>
        <end position="151"/>
    </location>
</feature>
<evidence type="ECO:0000313" key="5">
    <source>
        <dbReference type="EnsemblPlants" id="OGLUM07G12130.1"/>
    </source>
</evidence>
<keyword evidence="1" id="KW-0677">Repeat</keyword>
<dbReference type="InterPro" id="IPR036249">
    <property type="entry name" value="Thioredoxin-like_sf"/>
</dbReference>
<evidence type="ECO:0000256" key="1">
    <source>
        <dbReference type="ARBA" id="ARBA00022737"/>
    </source>
</evidence>
<dbReference type="Gene3D" id="1.10.8.430">
    <property type="entry name" value="Helical domain of apoptotic protease-activating factors"/>
    <property type="match status" value="1"/>
</dbReference>
<dbReference type="SUPFAM" id="SSF52058">
    <property type="entry name" value="L domain-like"/>
    <property type="match status" value="1"/>
</dbReference>
<dbReference type="Gramene" id="OGLUM07G12130.1">
    <property type="protein sequence ID" value="OGLUM07G12130.1"/>
    <property type="gene ID" value="OGLUM07G12130"/>
</dbReference>
<dbReference type="Pfam" id="PF23559">
    <property type="entry name" value="WHD_DRP"/>
    <property type="match status" value="1"/>
</dbReference>
<reference evidence="5" key="2">
    <citation type="submission" date="2018-05" db="EMBL/GenBank/DDBJ databases">
        <title>OgluRS3 (Oryza glumaepatula Reference Sequence Version 3).</title>
        <authorList>
            <person name="Zhang J."/>
            <person name="Kudrna D."/>
            <person name="Lee S."/>
            <person name="Talag J."/>
            <person name="Welchert J."/>
            <person name="Wing R.A."/>
        </authorList>
    </citation>
    <scope>NUCLEOTIDE SEQUENCE [LARGE SCALE GENOMIC DNA]</scope>
</reference>
<dbReference type="PANTHER" id="PTHR23155:SF1028">
    <property type="entry name" value="OS08G0174800 PROTEIN"/>
    <property type="match status" value="1"/>
</dbReference>
<dbReference type="GO" id="GO:0002758">
    <property type="term" value="P:innate immune response-activating signaling pathway"/>
    <property type="evidence" value="ECO:0007669"/>
    <property type="project" value="UniProtKB-ARBA"/>
</dbReference>
<dbReference type="CDD" id="cd02947">
    <property type="entry name" value="TRX_family"/>
    <property type="match status" value="1"/>
</dbReference>
<dbReference type="HOGENOM" id="CLU_000837_25_0_1"/>
<dbReference type="EnsemblPlants" id="OGLUM07G12130.1">
    <property type="protein sequence ID" value="OGLUM07G12130.1"/>
    <property type="gene ID" value="OGLUM07G12130"/>
</dbReference>
<dbReference type="eggNOG" id="KOG4658">
    <property type="taxonomic scope" value="Eukaryota"/>
</dbReference>
<dbReference type="AlphaFoldDB" id="A0A0E0AJ62"/>
<dbReference type="InterPro" id="IPR055414">
    <property type="entry name" value="LRR_R13L4/SHOC2-like"/>
</dbReference>
<organism evidence="5">
    <name type="scientific">Oryza glumipatula</name>
    <dbReference type="NCBI Taxonomy" id="40148"/>
    <lineage>
        <taxon>Eukaryota</taxon>
        <taxon>Viridiplantae</taxon>
        <taxon>Streptophyta</taxon>
        <taxon>Embryophyta</taxon>
        <taxon>Tracheophyta</taxon>
        <taxon>Spermatophyta</taxon>
        <taxon>Magnoliopsida</taxon>
        <taxon>Liliopsida</taxon>
        <taxon>Poales</taxon>
        <taxon>Poaceae</taxon>
        <taxon>BOP clade</taxon>
        <taxon>Oryzoideae</taxon>
        <taxon>Oryzeae</taxon>
        <taxon>Oryzinae</taxon>
        <taxon>Oryza</taxon>
    </lineage>
</organism>
<evidence type="ECO:0000256" key="3">
    <source>
        <dbReference type="SAM" id="MobiDB-lite"/>
    </source>
</evidence>
<dbReference type="InterPro" id="IPR032675">
    <property type="entry name" value="LRR_dom_sf"/>
</dbReference>
<dbReference type="GO" id="GO:0043531">
    <property type="term" value="F:ADP binding"/>
    <property type="evidence" value="ECO:0007669"/>
    <property type="project" value="InterPro"/>
</dbReference>
<dbReference type="InterPro" id="IPR027417">
    <property type="entry name" value="P-loop_NTPase"/>
</dbReference>
<dbReference type="GO" id="GO:0009626">
    <property type="term" value="P:plant-type hypersensitive response"/>
    <property type="evidence" value="ECO:0007669"/>
    <property type="project" value="UniProtKB-ARBA"/>
</dbReference>
<dbReference type="Pfam" id="PF00931">
    <property type="entry name" value="NB-ARC"/>
    <property type="match status" value="1"/>
</dbReference>
<dbReference type="Proteomes" id="UP000026961">
    <property type="component" value="Chromosome 7"/>
</dbReference>
<dbReference type="InterPro" id="IPR058922">
    <property type="entry name" value="WHD_DRP"/>
</dbReference>
<dbReference type="InterPro" id="IPR042197">
    <property type="entry name" value="Apaf_helical"/>
</dbReference>
<keyword evidence="6" id="KW-1185">Reference proteome</keyword>